<dbReference type="Gene3D" id="3.40.50.2000">
    <property type="entry name" value="Glycogen Phosphorylase B"/>
    <property type="match status" value="1"/>
</dbReference>
<dbReference type="AlphaFoldDB" id="X1GMN5"/>
<dbReference type="EMBL" id="BARU01008916">
    <property type="protein sequence ID" value="GAH46100.1"/>
    <property type="molecule type" value="Genomic_DNA"/>
</dbReference>
<accession>X1GMN5</accession>
<evidence type="ECO:0000313" key="1">
    <source>
        <dbReference type="EMBL" id="GAH46100.1"/>
    </source>
</evidence>
<protein>
    <recommendedName>
        <fullName evidence="2">Glycosyl transferase family 1 domain-containing protein</fullName>
    </recommendedName>
</protein>
<proteinExistence type="predicted"/>
<gene>
    <name evidence="1" type="ORF">S03H2_17307</name>
</gene>
<evidence type="ECO:0008006" key="2">
    <source>
        <dbReference type="Google" id="ProtNLM"/>
    </source>
</evidence>
<feature type="non-terminal residue" evidence="1">
    <location>
        <position position="1"/>
    </location>
</feature>
<dbReference type="SUPFAM" id="SSF53756">
    <property type="entry name" value="UDP-Glycosyltransferase/glycogen phosphorylase"/>
    <property type="match status" value="1"/>
</dbReference>
<sequence>DIDELTVAMWRVLNDSALCEEMRQKGLRQAARFSWERAARETMAIYQSVYEA</sequence>
<organism evidence="1">
    <name type="scientific">marine sediment metagenome</name>
    <dbReference type="NCBI Taxonomy" id="412755"/>
    <lineage>
        <taxon>unclassified sequences</taxon>
        <taxon>metagenomes</taxon>
        <taxon>ecological metagenomes</taxon>
    </lineage>
</organism>
<comment type="caution">
    <text evidence="1">The sequence shown here is derived from an EMBL/GenBank/DDBJ whole genome shotgun (WGS) entry which is preliminary data.</text>
</comment>
<name>X1GMN5_9ZZZZ</name>
<reference evidence="1" key="1">
    <citation type="journal article" date="2014" name="Front. Microbiol.">
        <title>High frequency of phylogenetically diverse reductive dehalogenase-homologous genes in deep subseafloor sedimentary metagenomes.</title>
        <authorList>
            <person name="Kawai M."/>
            <person name="Futagami T."/>
            <person name="Toyoda A."/>
            <person name="Takaki Y."/>
            <person name="Nishi S."/>
            <person name="Hori S."/>
            <person name="Arai W."/>
            <person name="Tsubouchi T."/>
            <person name="Morono Y."/>
            <person name="Uchiyama I."/>
            <person name="Ito T."/>
            <person name="Fujiyama A."/>
            <person name="Inagaki F."/>
            <person name="Takami H."/>
        </authorList>
    </citation>
    <scope>NUCLEOTIDE SEQUENCE</scope>
    <source>
        <strain evidence="1">Expedition CK06-06</strain>
    </source>
</reference>